<protein>
    <submittedName>
        <fullName evidence="1">Multidrug ABC transporter permease</fullName>
    </submittedName>
</protein>
<comment type="caution">
    <text evidence="1">The sequence shown here is derived from an EMBL/GenBank/DDBJ whole genome shotgun (WGS) entry which is preliminary data.</text>
</comment>
<name>A0ACB5RH06_9CLOT</name>
<evidence type="ECO:0000313" key="2">
    <source>
        <dbReference type="Proteomes" id="UP001058074"/>
    </source>
</evidence>
<keyword evidence="2" id="KW-1185">Reference proteome</keyword>
<sequence length="267" mass="30830">MKIGIVGYSKLYFIFCRQYIKSLLQSKVDFLMGLFGFLCSQASGIIFLYLIFKRIPALSGWSFEQLIFIYGFSQIPRGLDHLFTDNLWMLAWQMVVRGTFDRYMLRPMNLFFQIICEKIQFDALGEVLIGLILVCRAIKLNIINISTKFILCFILSVVAGAIIYTSVKLFFASLAFWVKESAPFLQTAYDTSDFAKYPIEVYPKIIKFVLVYIMPFAFVAYIPATYFLNKNGFFKTVGMECVISIIIFNISYFVFKKGTERYESAGN</sequence>
<accession>A0ACB5RH06</accession>
<proteinExistence type="predicted"/>
<gene>
    <name evidence="1" type="ORF">rsdtw13_36410</name>
</gene>
<evidence type="ECO:0000313" key="1">
    <source>
        <dbReference type="EMBL" id="GKX68383.1"/>
    </source>
</evidence>
<reference evidence="1" key="1">
    <citation type="journal article" date="2025" name="Int. J. Syst. Evol. Microbiol.">
        <title>Inconstantimicrobium mannanitabidum sp. nov., a novel member of the family Clostridiaceae isolated from anoxic soil under the treatment of reductive soil disinfestation.</title>
        <authorList>
            <person name="Ueki A."/>
            <person name="Tonouchi A."/>
            <person name="Honma S."/>
            <person name="Kaku N."/>
            <person name="Ueki K."/>
        </authorList>
    </citation>
    <scope>NUCLEOTIDE SEQUENCE</scope>
    <source>
        <strain evidence="1">TW13</strain>
    </source>
</reference>
<dbReference type="EMBL" id="BROD01000001">
    <property type="protein sequence ID" value="GKX68383.1"/>
    <property type="molecule type" value="Genomic_DNA"/>
</dbReference>
<organism evidence="1 2">
    <name type="scientific">Inconstantimicrobium mannanitabidum</name>
    <dbReference type="NCBI Taxonomy" id="1604901"/>
    <lineage>
        <taxon>Bacteria</taxon>
        <taxon>Bacillati</taxon>
        <taxon>Bacillota</taxon>
        <taxon>Clostridia</taxon>
        <taxon>Eubacteriales</taxon>
        <taxon>Clostridiaceae</taxon>
        <taxon>Inconstantimicrobium</taxon>
    </lineage>
</organism>
<dbReference type="Proteomes" id="UP001058074">
    <property type="component" value="Unassembled WGS sequence"/>
</dbReference>